<dbReference type="InterPro" id="IPR005467">
    <property type="entry name" value="His_kinase_dom"/>
</dbReference>
<dbReference type="NCBIfam" id="TIGR00229">
    <property type="entry name" value="sensory_box"/>
    <property type="match status" value="2"/>
</dbReference>
<feature type="domain" description="PAC" evidence="9">
    <location>
        <begin position="271"/>
        <end position="322"/>
    </location>
</feature>
<feature type="transmembrane region" description="Helical" evidence="5">
    <location>
        <begin position="135"/>
        <end position="159"/>
    </location>
</feature>
<dbReference type="PROSITE" id="PS50112">
    <property type="entry name" value="PAS"/>
    <property type="match status" value="1"/>
</dbReference>
<dbReference type="PANTHER" id="PTHR43065">
    <property type="entry name" value="SENSOR HISTIDINE KINASE"/>
    <property type="match status" value="1"/>
</dbReference>
<dbReference type="SUPFAM" id="SSF47384">
    <property type="entry name" value="Homodimeric domain of signal transducing histidine kinase"/>
    <property type="match status" value="1"/>
</dbReference>
<dbReference type="PROSITE" id="PS50113">
    <property type="entry name" value="PAC"/>
    <property type="match status" value="2"/>
</dbReference>
<dbReference type="InterPro" id="IPR036097">
    <property type="entry name" value="HisK_dim/P_sf"/>
</dbReference>
<dbReference type="Gene3D" id="1.10.287.130">
    <property type="match status" value="1"/>
</dbReference>
<dbReference type="AlphaFoldDB" id="A0A1L8CN62"/>
<dbReference type="PROSITE" id="PS50110">
    <property type="entry name" value="RESPONSE_REGULATORY"/>
    <property type="match status" value="1"/>
</dbReference>
<dbReference type="GO" id="GO:0000155">
    <property type="term" value="F:phosphorelay sensor kinase activity"/>
    <property type="evidence" value="ECO:0007669"/>
    <property type="project" value="InterPro"/>
</dbReference>
<evidence type="ECO:0000259" key="9">
    <source>
        <dbReference type="PROSITE" id="PS50113"/>
    </source>
</evidence>
<gene>
    <name evidence="10" type="ORF">MMIC_P1316</name>
</gene>
<dbReference type="InterPro" id="IPR000700">
    <property type="entry name" value="PAS-assoc_C"/>
</dbReference>
<evidence type="ECO:0000256" key="4">
    <source>
        <dbReference type="PROSITE-ProRule" id="PRU00169"/>
    </source>
</evidence>
<dbReference type="EC" id="2.7.13.3" evidence="2"/>
<dbReference type="InterPro" id="IPR004358">
    <property type="entry name" value="Sig_transdc_His_kin-like_C"/>
</dbReference>
<reference evidence="10 11" key="1">
    <citation type="journal article" date="2017" name="Arch. Microbiol.">
        <title>Mariprofundus micogutta sp. nov., a novel iron-oxidizing zetaproteobacterium isolated from a deep-sea hydrothermal field at the Bayonnaise knoll of the Izu-Ogasawara arc, and a description of Mariprofundales ord. nov. and Zetaproteobacteria classis nov.</title>
        <authorList>
            <person name="Makita H."/>
            <person name="Tanaka E."/>
            <person name="Mitsunobu S."/>
            <person name="Miyazaki M."/>
            <person name="Nunoura T."/>
            <person name="Uematsu K."/>
            <person name="Takaki Y."/>
            <person name="Nishi S."/>
            <person name="Shimamura S."/>
            <person name="Takai K."/>
        </authorList>
    </citation>
    <scope>NUCLEOTIDE SEQUENCE [LARGE SCALE GENOMIC DNA]</scope>
    <source>
        <strain evidence="10 11">ET2</strain>
    </source>
</reference>
<feature type="domain" description="PAS" evidence="8">
    <location>
        <begin position="197"/>
        <end position="267"/>
    </location>
</feature>
<keyword evidence="5" id="KW-0472">Membrane</keyword>
<dbReference type="InterPro" id="IPR011006">
    <property type="entry name" value="CheY-like_superfamily"/>
</dbReference>
<feature type="transmembrane region" description="Helical" evidence="5">
    <location>
        <begin position="34"/>
        <end position="52"/>
    </location>
</feature>
<evidence type="ECO:0000256" key="3">
    <source>
        <dbReference type="ARBA" id="ARBA00022553"/>
    </source>
</evidence>
<dbReference type="CDD" id="cd00156">
    <property type="entry name" value="REC"/>
    <property type="match status" value="1"/>
</dbReference>
<feature type="domain" description="Histidine kinase" evidence="6">
    <location>
        <begin position="470"/>
        <end position="695"/>
    </location>
</feature>
<dbReference type="InterPro" id="IPR001789">
    <property type="entry name" value="Sig_transdc_resp-reg_receiver"/>
</dbReference>
<dbReference type="PANTHER" id="PTHR43065:SF42">
    <property type="entry name" value="TWO-COMPONENT SENSOR PPRA"/>
    <property type="match status" value="1"/>
</dbReference>
<dbReference type="Gene3D" id="3.30.565.10">
    <property type="entry name" value="Histidine kinase-like ATPase, C-terminal domain"/>
    <property type="match status" value="1"/>
</dbReference>
<dbReference type="Proteomes" id="UP000231632">
    <property type="component" value="Unassembled WGS sequence"/>
</dbReference>
<protein>
    <recommendedName>
        <fullName evidence="2">histidine kinase</fullName>
        <ecNumber evidence="2">2.7.13.3</ecNumber>
    </recommendedName>
</protein>
<comment type="caution">
    <text evidence="10">The sequence shown here is derived from an EMBL/GenBank/DDBJ whole genome shotgun (WGS) entry which is preliminary data.</text>
</comment>
<organism evidence="10 11">
    <name type="scientific">Mariprofundus micogutta</name>
    <dbReference type="NCBI Taxonomy" id="1921010"/>
    <lineage>
        <taxon>Bacteria</taxon>
        <taxon>Pseudomonadati</taxon>
        <taxon>Pseudomonadota</taxon>
        <taxon>Candidatius Mariprofundia</taxon>
        <taxon>Mariprofundales</taxon>
        <taxon>Mariprofundaceae</taxon>
        <taxon>Mariprofundus</taxon>
    </lineage>
</organism>
<dbReference type="InterPro" id="IPR001610">
    <property type="entry name" value="PAC"/>
</dbReference>
<proteinExistence type="predicted"/>
<dbReference type="InterPro" id="IPR013655">
    <property type="entry name" value="PAS_fold_3"/>
</dbReference>
<dbReference type="Pfam" id="PF20966">
    <property type="entry name" value="MASE6"/>
    <property type="match status" value="1"/>
</dbReference>
<dbReference type="Pfam" id="PF02518">
    <property type="entry name" value="HATPase_c"/>
    <property type="match status" value="1"/>
</dbReference>
<dbReference type="InterPro" id="IPR000014">
    <property type="entry name" value="PAS"/>
</dbReference>
<dbReference type="SMART" id="SM00091">
    <property type="entry name" value="PAS"/>
    <property type="match status" value="2"/>
</dbReference>
<dbReference type="InterPro" id="IPR003594">
    <property type="entry name" value="HATPase_dom"/>
</dbReference>
<dbReference type="EMBL" id="BDFD01000009">
    <property type="protein sequence ID" value="GAV20351.1"/>
    <property type="molecule type" value="Genomic_DNA"/>
</dbReference>
<dbReference type="CDD" id="cd00082">
    <property type="entry name" value="HisKA"/>
    <property type="match status" value="1"/>
</dbReference>
<dbReference type="SUPFAM" id="SSF55785">
    <property type="entry name" value="PYP-like sensor domain (PAS domain)"/>
    <property type="match status" value="2"/>
</dbReference>
<keyword evidence="5" id="KW-1133">Transmembrane helix</keyword>
<dbReference type="PROSITE" id="PS50109">
    <property type="entry name" value="HIS_KIN"/>
    <property type="match status" value="1"/>
</dbReference>
<dbReference type="SUPFAM" id="SSF55874">
    <property type="entry name" value="ATPase domain of HSP90 chaperone/DNA topoisomerase II/histidine kinase"/>
    <property type="match status" value="1"/>
</dbReference>
<accession>A0A1L8CN62</accession>
<dbReference type="RefSeq" id="WP_143144893.1">
    <property type="nucleotide sequence ID" value="NZ_BDFD01000009.1"/>
</dbReference>
<dbReference type="Pfam" id="PF08448">
    <property type="entry name" value="PAS_4"/>
    <property type="match status" value="1"/>
</dbReference>
<dbReference type="CDD" id="cd00130">
    <property type="entry name" value="PAS"/>
    <property type="match status" value="1"/>
</dbReference>
<dbReference type="OrthoDB" id="1931120at2"/>
<evidence type="ECO:0000256" key="5">
    <source>
        <dbReference type="SAM" id="Phobius"/>
    </source>
</evidence>
<dbReference type="InterPro" id="IPR036890">
    <property type="entry name" value="HATPase_C_sf"/>
</dbReference>
<keyword evidence="11" id="KW-1185">Reference proteome</keyword>
<dbReference type="InterPro" id="IPR013656">
    <property type="entry name" value="PAS_4"/>
</dbReference>
<dbReference type="Pfam" id="PF08447">
    <property type="entry name" value="PAS_3"/>
    <property type="match status" value="1"/>
</dbReference>
<evidence type="ECO:0000256" key="1">
    <source>
        <dbReference type="ARBA" id="ARBA00000085"/>
    </source>
</evidence>
<feature type="transmembrane region" description="Helical" evidence="5">
    <location>
        <begin position="58"/>
        <end position="77"/>
    </location>
</feature>
<dbReference type="Gene3D" id="3.30.450.20">
    <property type="entry name" value="PAS domain"/>
    <property type="match status" value="2"/>
</dbReference>
<comment type="catalytic activity">
    <reaction evidence="1">
        <text>ATP + protein L-histidine = ADP + protein N-phospho-L-histidine.</text>
        <dbReference type="EC" id="2.7.13.3"/>
    </reaction>
</comment>
<dbReference type="Gene3D" id="3.40.50.2300">
    <property type="match status" value="1"/>
</dbReference>
<dbReference type="InterPro" id="IPR048435">
    <property type="entry name" value="MASE6"/>
</dbReference>
<dbReference type="SUPFAM" id="SSF52172">
    <property type="entry name" value="CheY-like"/>
    <property type="match status" value="1"/>
</dbReference>
<evidence type="ECO:0000313" key="10">
    <source>
        <dbReference type="EMBL" id="GAV20351.1"/>
    </source>
</evidence>
<evidence type="ECO:0000259" key="8">
    <source>
        <dbReference type="PROSITE" id="PS50112"/>
    </source>
</evidence>
<evidence type="ECO:0000256" key="2">
    <source>
        <dbReference type="ARBA" id="ARBA00012438"/>
    </source>
</evidence>
<dbReference type="InterPro" id="IPR035965">
    <property type="entry name" value="PAS-like_dom_sf"/>
</dbReference>
<evidence type="ECO:0000259" key="6">
    <source>
        <dbReference type="PROSITE" id="PS50109"/>
    </source>
</evidence>
<feature type="modified residue" description="4-aspartylphosphate" evidence="4">
    <location>
        <position position="768"/>
    </location>
</feature>
<feature type="domain" description="Response regulatory" evidence="7">
    <location>
        <begin position="717"/>
        <end position="833"/>
    </location>
</feature>
<evidence type="ECO:0000259" key="7">
    <source>
        <dbReference type="PROSITE" id="PS50110"/>
    </source>
</evidence>
<dbReference type="Pfam" id="PF00072">
    <property type="entry name" value="Response_reg"/>
    <property type="match status" value="1"/>
</dbReference>
<feature type="domain" description="PAC" evidence="9">
    <location>
        <begin position="403"/>
        <end position="457"/>
    </location>
</feature>
<sequence length="840" mass="93569">MQRDSLHSSEAVHVPDIDRRDDIGPIALELKRKTLTRVCVMVAIALAVFAAFNVYSGIYLLAAIEIAFSSVVLLVTAADKRWHFPLQRLTDLLVVLTLSLFSYLFISGGVEGTGFYWAFLFPFAAFFLKGIQQGLIWSILFFCINALAILVMQISGAQLPYSGEILQRSLLVYLLTASFAYYYESLHFKRQFEMGIDKNRFEQLIENSYDLIVIVDPMGTMLFLSPSFERMTGFTPGELTNRNAFDYIHPDDAKKVKKALGRLFYNRKGSEQEEYRFRNKDGSWIHVEAIGSPLIDVDGVVSVIANVRDISERKQVEEIIRAKEISLNHHFAELESIYSTAPIGMGFIDTELRFKRINPALAGMDGLSVEEHLGHTVKEAIPKLAHQLEPVCQSVMETGTAAVALELQAESAAYPGQLRNWLAHFYPVIDNAGEVIGASLFIQDVTDQNRLEEKYHQAQKMEAIGTLIAGIAHDFNNTLAAMQGNLYLARLHTDKNSPCMEKLRSVESLGDHAAEIVSQLLIFARKGMVSRSPISFSALVKDTMMLAGNIVGENIEHSCHVCQEDLTINGDASQLQQVIVNLLGNASDAVEAVSSPRIHCSVEPFTADDAFKQRHPDETDRDFAHLIVEDNGCGILQSVQVHMFEPFFTTKEVGKGSGLGLAMVYGAVKTHQGVIEVESSPDSGTRVHIYLPLEVKQTAVSQVDEAEQSEVKEKQATILIVDDNEKILWATEQVLQKLGYKTIIAVDGQQALGLFEQNHDDIDLVISDVVMPKLGGVESVEMMRKINPELPVIFMTGYDKEKTVIPQAMSKNSRFLTKPFSFPHLNQLVNSMIRGTEEQD</sequence>
<dbReference type="SMART" id="SM00387">
    <property type="entry name" value="HATPase_c"/>
    <property type="match status" value="1"/>
</dbReference>
<keyword evidence="5" id="KW-0812">Transmembrane</keyword>
<dbReference type="SMART" id="SM00086">
    <property type="entry name" value="PAC"/>
    <property type="match status" value="2"/>
</dbReference>
<dbReference type="SMART" id="SM00388">
    <property type="entry name" value="HisKA"/>
    <property type="match status" value="1"/>
</dbReference>
<evidence type="ECO:0000313" key="11">
    <source>
        <dbReference type="Proteomes" id="UP000231632"/>
    </source>
</evidence>
<keyword evidence="3 4" id="KW-0597">Phosphoprotein</keyword>
<dbReference type="InterPro" id="IPR003661">
    <property type="entry name" value="HisK_dim/P_dom"/>
</dbReference>
<dbReference type="SMART" id="SM00448">
    <property type="entry name" value="REC"/>
    <property type="match status" value="1"/>
</dbReference>
<dbReference type="STRING" id="1921010.MMIC_P1316"/>
<feature type="transmembrane region" description="Helical" evidence="5">
    <location>
        <begin position="165"/>
        <end position="183"/>
    </location>
</feature>
<name>A0A1L8CN62_9PROT</name>
<dbReference type="PRINTS" id="PR00344">
    <property type="entry name" value="BCTRLSENSOR"/>
</dbReference>